<keyword evidence="1" id="KW-0240">DNA-directed RNA polymerase</keyword>
<accession>A0A392MVA0</accession>
<feature type="non-terminal residue" evidence="1">
    <location>
        <position position="72"/>
    </location>
</feature>
<keyword evidence="1" id="KW-0804">Transcription</keyword>
<dbReference type="Proteomes" id="UP000265520">
    <property type="component" value="Unassembled WGS sequence"/>
</dbReference>
<keyword evidence="2" id="KW-1185">Reference proteome</keyword>
<dbReference type="AlphaFoldDB" id="A0A392MVA0"/>
<name>A0A392MVA0_9FABA</name>
<sequence length="72" mass="8323">MYALGVFDKEAQTLKVMQISANKIFRLEPKVKGLEYKEPPPTPTVEEFTKEELIEKYHKLDAALATKKQIEK</sequence>
<evidence type="ECO:0000313" key="2">
    <source>
        <dbReference type="Proteomes" id="UP000265520"/>
    </source>
</evidence>
<dbReference type="GO" id="GO:0000428">
    <property type="term" value="C:DNA-directed RNA polymerase complex"/>
    <property type="evidence" value="ECO:0007669"/>
    <property type="project" value="UniProtKB-KW"/>
</dbReference>
<dbReference type="EMBL" id="LXQA010019387">
    <property type="protein sequence ID" value="MCH90945.1"/>
    <property type="molecule type" value="Genomic_DNA"/>
</dbReference>
<protein>
    <submittedName>
        <fullName evidence="1">DNA-directed RNA polymerase I subunit rpa49</fullName>
    </submittedName>
</protein>
<reference evidence="1 2" key="1">
    <citation type="journal article" date="2018" name="Front. Plant Sci.">
        <title>Red Clover (Trifolium pratense) and Zigzag Clover (T. medium) - A Picture of Genomic Similarities and Differences.</title>
        <authorList>
            <person name="Dluhosova J."/>
            <person name="Istvanek J."/>
            <person name="Nedelnik J."/>
            <person name="Repkova J."/>
        </authorList>
    </citation>
    <scope>NUCLEOTIDE SEQUENCE [LARGE SCALE GENOMIC DNA]</scope>
    <source>
        <strain evidence="2">cv. 10/8</strain>
        <tissue evidence="1">Leaf</tissue>
    </source>
</reference>
<proteinExistence type="predicted"/>
<comment type="caution">
    <text evidence="1">The sequence shown here is derived from an EMBL/GenBank/DDBJ whole genome shotgun (WGS) entry which is preliminary data.</text>
</comment>
<gene>
    <name evidence="1" type="ORF">A2U01_0011869</name>
</gene>
<organism evidence="1 2">
    <name type="scientific">Trifolium medium</name>
    <dbReference type="NCBI Taxonomy" id="97028"/>
    <lineage>
        <taxon>Eukaryota</taxon>
        <taxon>Viridiplantae</taxon>
        <taxon>Streptophyta</taxon>
        <taxon>Embryophyta</taxon>
        <taxon>Tracheophyta</taxon>
        <taxon>Spermatophyta</taxon>
        <taxon>Magnoliopsida</taxon>
        <taxon>eudicotyledons</taxon>
        <taxon>Gunneridae</taxon>
        <taxon>Pentapetalae</taxon>
        <taxon>rosids</taxon>
        <taxon>fabids</taxon>
        <taxon>Fabales</taxon>
        <taxon>Fabaceae</taxon>
        <taxon>Papilionoideae</taxon>
        <taxon>50 kb inversion clade</taxon>
        <taxon>NPAAA clade</taxon>
        <taxon>Hologalegina</taxon>
        <taxon>IRL clade</taxon>
        <taxon>Trifolieae</taxon>
        <taxon>Trifolium</taxon>
    </lineage>
</organism>
<evidence type="ECO:0000313" key="1">
    <source>
        <dbReference type="EMBL" id="MCH90945.1"/>
    </source>
</evidence>